<dbReference type="EMBL" id="AGNL01009352">
    <property type="protein sequence ID" value="EJK69931.1"/>
    <property type="molecule type" value="Genomic_DNA"/>
</dbReference>
<protein>
    <submittedName>
        <fullName evidence="2">Uncharacterized protein</fullName>
    </submittedName>
</protein>
<dbReference type="Proteomes" id="UP000266841">
    <property type="component" value="Unassembled WGS sequence"/>
</dbReference>
<feature type="region of interest" description="Disordered" evidence="1">
    <location>
        <begin position="1"/>
        <end position="44"/>
    </location>
</feature>
<accession>K0T928</accession>
<dbReference type="eggNOG" id="KOG0351">
    <property type="taxonomic scope" value="Eukaryota"/>
</dbReference>
<feature type="compositionally biased region" description="Basic and acidic residues" evidence="1">
    <location>
        <begin position="124"/>
        <end position="141"/>
    </location>
</feature>
<feature type="region of interest" description="Disordered" evidence="1">
    <location>
        <begin position="232"/>
        <end position="278"/>
    </location>
</feature>
<feature type="region of interest" description="Disordered" evidence="1">
    <location>
        <begin position="74"/>
        <end position="141"/>
    </location>
</feature>
<feature type="compositionally biased region" description="Polar residues" evidence="1">
    <location>
        <begin position="267"/>
        <end position="277"/>
    </location>
</feature>
<proteinExistence type="predicted"/>
<evidence type="ECO:0000313" key="2">
    <source>
        <dbReference type="EMBL" id="EJK69931.1"/>
    </source>
</evidence>
<evidence type="ECO:0000313" key="3">
    <source>
        <dbReference type="Proteomes" id="UP000266841"/>
    </source>
</evidence>
<comment type="caution">
    <text evidence="2">The sequence shown here is derived from an EMBL/GenBank/DDBJ whole genome shotgun (WGS) entry which is preliminary data.</text>
</comment>
<feature type="compositionally biased region" description="Basic residues" evidence="1">
    <location>
        <begin position="232"/>
        <end position="245"/>
    </location>
</feature>
<feature type="compositionally biased region" description="Basic and acidic residues" evidence="1">
    <location>
        <begin position="77"/>
        <end position="90"/>
    </location>
</feature>
<keyword evidence="3" id="KW-1185">Reference proteome</keyword>
<dbReference type="AlphaFoldDB" id="K0T928"/>
<organism evidence="2 3">
    <name type="scientific">Thalassiosira oceanica</name>
    <name type="common">Marine diatom</name>
    <dbReference type="NCBI Taxonomy" id="159749"/>
    <lineage>
        <taxon>Eukaryota</taxon>
        <taxon>Sar</taxon>
        <taxon>Stramenopiles</taxon>
        <taxon>Ochrophyta</taxon>
        <taxon>Bacillariophyta</taxon>
        <taxon>Coscinodiscophyceae</taxon>
        <taxon>Thalassiosirophycidae</taxon>
        <taxon>Thalassiosirales</taxon>
        <taxon>Thalassiosiraceae</taxon>
        <taxon>Thalassiosira</taxon>
    </lineage>
</organism>
<feature type="compositionally biased region" description="Low complexity" evidence="1">
    <location>
        <begin position="167"/>
        <end position="177"/>
    </location>
</feature>
<sequence length="651" mass="72671">MNLTRSSGAMSPTPPGMYCDRAGGRASWPTSEASEASDGPSDEPLLLRPLRLISPPTYANLGTRYLLIRLSKLSSEGSERHGRTPPDRRGGAGLISKQVKSPLARPGGRRPTRDSHGTAHQKASRVDKKESRRSCEQIEEHGRVHPVCSANREKMDAFVKLIRSAGTAPASAAVSAKKQSRAEKKKTNESTIQSIRIQVGASIVQAFGSTPSIRKKKGGRGAIPRTMDLSRRTPRRGVKMKRLKSSAKSAPQPSRSAPSSILVYKGSGTSAKSAQSRQEYHQHTTDFVGWRRLRLHEVASLQNGDSFMLIIPCNVRREDESLARSRADLRFRLLRHVKSFFDAELLGVTADSQLQTLLSIMNERHGIIRNKATYIELHCVVASYPHRDDYLYDGVSSSDMKNHIRQGAGIELNLVDYPGDTLLLKWKEVISVQAFVQMHHGDECEPISLSSRNAFHLYADDIRSLHDDIKGDPIQELRLANEVLKKEVRDLRIQISKTASVESSPDHADDFEADLELELDSGSLAAFAQRTDQKYKEAWIRHYSNPFQGLGRLLGSDKVADSIVEDIKVSFPKHYAVLVSLFFSKRSHQPANRAKLSYKERMRSLATHFLAIVRVRNPHHLMHWAITGTMAMFHAGIPGRHDCLPVLYEIN</sequence>
<name>K0T928_THAOC</name>
<feature type="compositionally biased region" description="Low complexity" evidence="1">
    <location>
        <begin position="246"/>
        <end position="260"/>
    </location>
</feature>
<gene>
    <name evidence="2" type="ORF">THAOC_08767</name>
</gene>
<feature type="region of interest" description="Disordered" evidence="1">
    <location>
        <begin position="167"/>
        <end position="189"/>
    </location>
</feature>
<reference evidence="2 3" key="1">
    <citation type="journal article" date="2012" name="Genome Biol.">
        <title>Genome and low-iron response of an oceanic diatom adapted to chronic iron limitation.</title>
        <authorList>
            <person name="Lommer M."/>
            <person name="Specht M."/>
            <person name="Roy A.S."/>
            <person name="Kraemer L."/>
            <person name="Andreson R."/>
            <person name="Gutowska M.A."/>
            <person name="Wolf J."/>
            <person name="Bergner S.V."/>
            <person name="Schilhabel M.B."/>
            <person name="Klostermeier U.C."/>
            <person name="Beiko R.G."/>
            <person name="Rosenstiel P."/>
            <person name="Hippler M."/>
            <person name="Laroche J."/>
        </authorList>
    </citation>
    <scope>NUCLEOTIDE SEQUENCE [LARGE SCALE GENOMIC DNA]</scope>
    <source>
        <strain evidence="2 3">CCMP1005</strain>
    </source>
</reference>
<feature type="compositionally biased region" description="Polar residues" evidence="1">
    <location>
        <begin position="1"/>
        <end position="10"/>
    </location>
</feature>
<evidence type="ECO:0000256" key="1">
    <source>
        <dbReference type="SAM" id="MobiDB-lite"/>
    </source>
</evidence>